<dbReference type="AlphaFoldDB" id="A0AA38FMT8"/>
<organism evidence="2 3">
    <name type="scientific">Taxus chinensis</name>
    <name type="common">Chinese yew</name>
    <name type="synonym">Taxus wallichiana var. chinensis</name>
    <dbReference type="NCBI Taxonomy" id="29808"/>
    <lineage>
        <taxon>Eukaryota</taxon>
        <taxon>Viridiplantae</taxon>
        <taxon>Streptophyta</taxon>
        <taxon>Embryophyta</taxon>
        <taxon>Tracheophyta</taxon>
        <taxon>Spermatophyta</taxon>
        <taxon>Pinopsida</taxon>
        <taxon>Pinidae</taxon>
        <taxon>Conifers II</taxon>
        <taxon>Cupressales</taxon>
        <taxon>Taxaceae</taxon>
        <taxon>Taxus</taxon>
    </lineage>
</organism>
<accession>A0AA38FMT8</accession>
<name>A0AA38FMT8_TAXCH</name>
<comment type="caution">
    <text evidence="2">The sequence shown here is derived from an EMBL/GenBank/DDBJ whole genome shotgun (WGS) entry which is preliminary data.</text>
</comment>
<dbReference type="Proteomes" id="UP000824469">
    <property type="component" value="Unassembled WGS sequence"/>
</dbReference>
<evidence type="ECO:0000313" key="3">
    <source>
        <dbReference type="Proteomes" id="UP000824469"/>
    </source>
</evidence>
<reference evidence="2 3" key="1">
    <citation type="journal article" date="2021" name="Nat. Plants">
        <title>The Taxus genome provides insights into paclitaxel biosynthesis.</title>
        <authorList>
            <person name="Xiong X."/>
            <person name="Gou J."/>
            <person name="Liao Q."/>
            <person name="Li Y."/>
            <person name="Zhou Q."/>
            <person name="Bi G."/>
            <person name="Li C."/>
            <person name="Du R."/>
            <person name="Wang X."/>
            <person name="Sun T."/>
            <person name="Guo L."/>
            <person name="Liang H."/>
            <person name="Lu P."/>
            <person name="Wu Y."/>
            <person name="Zhang Z."/>
            <person name="Ro D.K."/>
            <person name="Shang Y."/>
            <person name="Huang S."/>
            <person name="Yan J."/>
        </authorList>
    </citation>
    <scope>NUCLEOTIDE SEQUENCE [LARGE SCALE GENOMIC DNA]</scope>
    <source>
        <strain evidence="2">Ta-2019</strain>
    </source>
</reference>
<dbReference type="EMBL" id="JAHRHJ020000008">
    <property type="protein sequence ID" value="KAH9306645.1"/>
    <property type="molecule type" value="Genomic_DNA"/>
</dbReference>
<feature type="compositionally biased region" description="Basic and acidic residues" evidence="1">
    <location>
        <begin position="13"/>
        <end position="22"/>
    </location>
</feature>
<proteinExistence type="predicted"/>
<feature type="region of interest" description="Disordered" evidence="1">
    <location>
        <begin position="1"/>
        <end position="22"/>
    </location>
</feature>
<dbReference type="PANTHER" id="PTHR46483:SF4">
    <property type="entry name" value="PHOSPHOLIPASE A1 PLIP2, CHLOROPLASTIC"/>
    <property type="match status" value="1"/>
</dbReference>
<evidence type="ECO:0000256" key="1">
    <source>
        <dbReference type="SAM" id="MobiDB-lite"/>
    </source>
</evidence>
<evidence type="ECO:0000313" key="2">
    <source>
        <dbReference type="EMBL" id="KAH9306645.1"/>
    </source>
</evidence>
<keyword evidence="3" id="KW-1185">Reference proteome</keyword>
<sequence length="164" mass="18795">MVFFDENNANDGEQERSSGERENWVGRILEMRSFWKDKDKCKSAAVMEPLKNQSSSSRELVCSEDGDGCGCCYTDDRSVKSPMVEVPRIDVKHDRNSFSRFPPFACLCRRSNSLPSCHISAIWHIQFSDIKPGELLKKHRLRFITSSLEKKMEAANKAKELLCK</sequence>
<dbReference type="InterPro" id="IPR043367">
    <property type="entry name" value="PLIP1/2/3"/>
</dbReference>
<gene>
    <name evidence="2" type="ORF">KI387_011049</name>
</gene>
<dbReference type="GO" id="GO:0008970">
    <property type="term" value="F:phospholipase A1 activity"/>
    <property type="evidence" value="ECO:0007669"/>
    <property type="project" value="InterPro"/>
</dbReference>
<dbReference type="PANTHER" id="PTHR46483">
    <property type="entry name" value="PHOSPHOLIPASE A1 PLIP2, CHLOROPLASTIC"/>
    <property type="match status" value="1"/>
</dbReference>
<protein>
    <submittedName>
        <fullName evidence="2">Uncharacterized protein</fullName>
    </submittedName>
</protein>